<dbReference type="SUPFAM" id="SSF68906">
    <property type="entry name" value="SAP domain"/>
    <property type="match status" value="1"/>
</dbReference>
<evidence type="ECO:0000313" key="4">
    <source>
        <dbReference type="Proteomes" id="UP000789759"/>
    </source>
</evidence>
<comment type="caution">
    <text evidence="3">The sequence shown here is derived from an EMBL/GenBank/DDBJ whole genome shotgun (WGS) entry which is preliminary data.</text>
</comment>
<dbReference type="Proteomes" id="UP000789759">
    <property type="component" value="Unassembled WGS sequence"/>
</dbReference>
<accession>A0A9N9GZU7</accession>
<feature type="compositionally biased region" description="Acidic residues" evidence="1">
    <location>
        <begin position="177"/>
        <end position="187"/>
    </location>
</feature>
<dbReference type="Gene3D" id="1.10.720.30">
    <property type="entry name" value="SAP domain"/>
    <property type="match status" value="1"/>
</dbReference>
<proteinExistence type="predicted"/>
<name>A0A9N9GZU7_9GLOM</name>
<dbReference type="InterPro" id="IPR003034">
    <property type="entry name" value="SAP_dom"/>
</dbReference>
<sequence>MTSNYDIDVGFVKNHVIIKENLRSIENNSDVQEIFPTATVDNTLKDNTQKVTQQGLKSGLDQLSIETLKMMCKGEGLSESGSKKELVERLVVRMISKVKERGIKNSSQGKDMCEEKLNSELDNMVHESRDNRRLDVNEENFGLQDPGKIFGKNSSGDNGEGLTSKEGWDIAAGINDPLDDDPMEAYF</sequence>
<dbReference type="Pfam" id="PF02037">
    <property type="entry name" value="SAP"/>
    <property type="match status" value="1"/>
</dbReference>
<dbReference type="OrthoDB" id="2445951at2759"/>
<organism evidence="3 4">
    <name type="scientific">Cetraspora pellucida</name>
    <dbReference type="NCBI Taxonomy" id="1433469"/>
    <lineage>
        <taxon>Eukaryota</taxon>
        <taxon>Fungi</taxon>
        <taxon>Fungi incertae sedis</taxon>
        <taxon>Mucoromycota</taxon>
        <taxon>Glomeromycotina</taxon>
        <taxon>Glomeromycetes</taxon>
        <taxon>Diversisporales</taxon>
        <taxon>Gigasporaceae</taxon>
        <taxon>Cetraspora</taxon>
    </lineage>
</organism>
<evidence type="ECO:0000313" key="3">
    <source>
        <dbReference type="EMBL" id="CAG8637009.1"/>
    </source>
</evidence>
<dbReference type="AlphaFoldDB" id="A0A9N9GZU7"/>
<evidence type="ECO:0000256" key="1">
    <source>
        <dbReference type="SAM" id="MobiDB-lite"/>
    </source>
</evidence>
<feature type="domain" description="SAP" evidence="2">
    <location>
        <begin position="60"/>
        <end position="94"/>
    </location>
</feature>
<reference evidence="3" key="1">
    <citation type="submission" date="2021-06" db="EMBL/GenBank/DDBJ databases">
        <authorList>
            <person name="Kallberg Y."/>
            <person name="Tangrot J."/>
            <person name="Rosling A."/>
        </authorList>
    </citation>
    <scope>NUCLEOTIDE SEQUENCE</scope>
    <source>
        <strain evidence="3">FL966</strain>
    </source>
</reference>
<dbReference type="PROSITE" id="PS50800">
    <property type="entry name" value="SAP"/>
    <property type="match status" value="1"/>
</dbReference>
<protein>
    <submittedName>
        <fullName evidence="3">13497_t:CDS:1</fullName>
    </submittedName>
</protein>
<dbReference type="EMBL" id="CAJVQA010006242">
    <property type="protein sequence ID" value="CAG8637009.1"/>
    <property type="molecule type" value="Genomic_DNA"/>
</dbReference>
<gene>
    <name evidence="3" type="ORF">CPELLU_LOCUS8671</name>
</gene>
<feature type="region of interest" description="Disordered" evidence="1">
    <location>
        <begin position="144"/>
        <end position="187"/>
    </location>
</feature>
<dbReference type="InterPro" id="IPR036361">
    <property type="entry name" value="SAP_dom_sf"/>
</dbReference>
<keyword evidence="4" id="KW-1185">Reference proteome</keyword>
<evidence type="ECO:0000259" key="2">
    <source>
        <dbReference type="PROSITE" id="PS50800"/>
    </source>
</evidence>